<dbReference type="Proteomes" id="UP000053257">
    <property type="component" value="Unassembled WGS sequence"/>
</dbReference>
<feature type="domain" description="Cupin type-2" evidence="1">
    <location>
        <begin position="13"/>
        <end position="81"/>
    </location>
</feature>
<dbReference type="EMBL" id="KN840592">
    <property type="protein sequence ID" value="KIP03957.1"/>
    <property type="molecule type" value="Genomic_DNA"/>
</dbReference>
<sequence length="102" mass="10813">LGLVSEGGTVCTITELAPGAVATWHRTTSLDHNVLISGQMILMLEDGTEHLVDQPGSVIIQRGTMHAWRNPGPGWTRWMCVLVDANPAVVNGKSLGTKVGLA</sequence>
<dbReference type="CDD" id="cd02231">
    <property type="entry name" value="cupin_BLL6423-like"/>
    <property type="match status" value="1"/>
</dbReference>
<reference evidence="2 3" key="1">
    <citation type="journal article" date="2014" name="PLoS Genet.">
        <title>Analysis of the Phlebiopsis gigantea genome, transcriptome and secretome provides insight into its pioneer colonization strategies of wood.</title>
        <authorList>
            <person name="Hori C."/>
            <person name="Ishida T."/>
            <person name="Igarashi K."/>
            <person name="Samejima M."/>
            <person name="Suzuki H."/>
            <person name="Master E."/>
            <person name="Ferreira P."/>
            <person name="Ruiz-Duenas F.J."/>
            <person name="Held B."/>
            <person name="Canessa P."/>
            <person name="Larrondo L.F."/>
            <person name="Schmoll M."/>
            <person name="Druzhinina I.S."/>
            <person name="Kubicek C.P."/>
            <person name="Gaskell J.A."/>
            <person name="Kersten P."/>
            <person name="St John F."/>
            <person name="Glasner J."/>
            <person name="Sabat G."/>
            <person name="Splinter BonDurant S."/>
            <person name="Syed K."/>
            <person name="Yadav J."/>
            <person name="Mgbeahuruike A.C."/>
            <person name="Kovalchuk A."/>
            <person name="Asiegbu F.O."/>
            <person name="Lackner G."/>
            <person name="Hoffmeister D."/>
            <person name="Rencoret J."/>
            <person name="Gutierrez A."/>
            <person name="Sun H."/>
            <person name="Lindquist E."/>
            <person name="Barry K."/>
            <person name="Riley R."/>
            <person name="Grigoriev I.V."/>
            <person name="Henrissat B."/>
            <person name="Kues U."/>
            <person name="Berka R.M."/>
            <person name="Martinez A.T."/>
            <person name="Covert S.F."/>
            <person name="Blanchette R.A."/>
            <person name="Cullen D."/>
        </authorList>
    </citation>
    <scope>NUCLEOTIDE SEQUENCE [LARGE SCALE GENOMIC DNA]</scope>
    <source>
        <strain evidence="2 3">11061_1 CR5-6</strain>
    </source>
</reference>
<dbReference type="PANTHER" id="PTHR36156:SF2">
    <property type="entry name" value="CUPIN TYPE-2 DOMAIN-CONTAINING PROTEIN"/>
    <property type="match status" value="1"/>
</dbReference>
<dbReference type="InterPro" id="IPR013096">
    <property type="entry name" value="Cupin_2"/>
</dbReference>
<keyword evidence="3" id="KW-1185">Reference proteome</keyword>
<dbReference type="Gene3D" id="2.60.120.10">
    <property type="entry name" value="Jelly Rolls"/>
    <property type="match status" value="1"/>
</dbReference>
<dbReference type="InterPro" id="IPR011051">
    <property type="entry name" value="RmlC_Cupin_sf"/>
</dbReference>
<accession>A0A0C3S2Q4</accession>
<dbReference type="InterPro" id="IPR014710">
    <property type="entry name" value="RmlC-like_jellyroll"/>
</dbReference>
<protein>
    <recommendedName>
        <fullName evidence="1">Cupin type-2 domain-containing protein</fullName>
    </recommendedName>
</protein>
<dbReference type="PANTHER" id="PTHR36156">
    <property type="entry name" value="SLR2101 PROTEIN"/>
    <property type="match status" value="1"/>
</dbReference>
<feature type="non-terminal residue" evidence="2">
    <location>
        <position position="1"/>
    </location>
</feature>
<dbReference type="OrthoDB" id="5840532at2759"/>
<evidence type="ECO:0000313" key="2">
    <source>
        <dbReference type="EMBL" id="KIP03957.1"/>
    </source>
</evidence>
<gene>
    <name evidence="2" type="ORF">PHLGIDRAFT_76708</name>
</gene>
<evidence type="ECO:0000259" key="1">
    <source>
        <dbReference type="Pfam" id="PF07883"/>
    </source>
</evidence>
<dbReference type="SUPFAM" id="SSF51182">
    <property type="entry name" value="RmlC-like cupins"/>
    <property type="match status" value="1"/>
</dbReference>
<evidence type="ECO:0000313" key="3">
    <source>
        <dbReference type="Proteomes" id="UP000053257"/>
    </source>
</evidence>
<organism evidence="2 3">
    <name type="scientific">Phlebiopsis gigantea (strain 11061_1 CR5-6)</name>
    <name type="common">White-rot fungus</name>
    <name type="synonym">Peniophora gigantea</name>
    <dbReference type="NCBI Taxonomy" id="745531"/>
    <lineage>
        <taxon>Eukaryota</taxon>
        <taxon>Fungi</taxon>
        <taxon>Dikarya</taxon>
        <taxon>Basidiomycota</taxon>
        <taxon>Agaricomycotina</taxon>
        <taxon>Agaricomycetes</taxon>
        <taxon>Polyporales</taxon>
        <taxon>Phanerochaetaceae</taxon>
        <taxon>Phlebiopsis</taxon>
    </lineage>
</organism>
<name>A0A0C3S2Q4_PHLG1</name>
<dbReference type="STRING" id="745531.A0A0C3S2Q4"/>
<dbReference type="HOGENOM" id="CLU_172689_1_0_1"/>
<dbReference type="InterPro" id="IPR047142">
    <property type="entry name" value="OryJ/VirC-like"/>
</dbReference>
<dbReference type="Pfam" id="PF07883">
    <property type="entry name" value="Cupin_2"/>
    <property type="match status" value="1"/>
</dbReference>
<proteinExistence type="predicted"/>
<dbReference type="AlphaFoldDB" id="A0A0C3S2Q4"/>